<keyword evidence="1" id="KW-0472">Membrane</keyword>
<dbReference type="Pfam" id="PF04474">
    <property type="entry name" value="DUF554"/>
    <property type="match status" value="1"/>
</dbReference>
<proteinExistence type="predicted"/>
<keyword evidence="1" id="KW-1133">Transmembrane helix</keyword>
<sequence>MPTGAIVDAASVLIGGLLGAAGGHLLSDDFKRDLNLIFGVSSMGMGVMAIAPMKNMPAVIFALILGTAIGLVCHLGAWFNKGAMAMQAPISKHFPAEKLGLSHDEFVNQLVTSIVLFCASGTGIYGSLTAGMTGDNSILFSKAILDLFTAAIFACNLGYVVSLVAIPQFIVLFLLFILAQFILPMTNATMITDFKACGGFLMLATGFRMAKLKNFPIADMIPAMILVMPFSWFWVNVIMKALGA</sequence>
<evidence type="ECO:0000313" key="2">
    <source>
        <dbReference type="EMBL" id="CCK83973.1"/>
    </source>
</evidence>
<organism evidence="2 3">
    <name type="scientific">Lactobacillus equicursoris 66c</name>
    <dbReference type="NCBI Taxonomy" id="872326"/>
    <lineage>
        <taxon>Bacteria</taxon>
        <taxon>Bacillati</taxon>
        <taxon>Bacillota</taxon>
        <taxon>Bacilli</taxon>
        <taxon>Lactobacillales</taxon>
        <taxon>Lactobacillaceae</taxon>
        <taxon>Lactobacillus</taxon>
    </lineage>
</organism>
<dbReference type="PANTHER" id="PTHR36111">
    <property type="entry name" value="INNER MEMBRANE PROTEIN-RELATED"/>
    <property type="match status" value="1"/>
</dbReference>
<dbReference type="OrthoDB" id="9797976at2"/>
<dbReference type="EMBL" id="CALZ01000107">
    <property type="protein sequence ID" value="CCK83973.1"/>
    <property type="molecule type" value="Genomic_DNA"/>
</dbReference>
<gene>
    <name evidence="2" type="ORF">BN146_06940</name>
</gene>
<feature type="transmembrane region" description="Helical" evidence="1">
    <location>
        <begin position="34"/>
        <end position="51"/>
    </location>
</feature>
<dbReference type="Proteomes" id="UP000009325">
    <property type="component" value="Unassembled WGS sequence"/>
</dbReference>
<feature type="transmembrane region" description="Helical" evidence="1">
    <location>
        <begin position="217"/>
        <end position="235"/>
    </location>
</feature>
<dbReference type="PANTHER" id="PTHR36111:SF2">
    <property type="entry name" value="INNER MEMBRANE PROTEIN"/>
    <property type="match status" value="1"/>
</dbReference>
<comment type="caution">
    <text evidence="2">The sequence shown here is derived from an EMBL/GenBank/DDBJ whole genome shotgun (WGS) entry which is preliminary data.</text>
</comment>
<feature type="transmembrane region" description="Helical" evidence="1">
    <location>
        <begin position="58"/>
        <end position="79"/>
    </location>
</feature>
<protein>
    <submittedName>
        <fullName evidence="2">Membrane family protein</fullName>
    </submittedName>
</protein>
<dbReference type="RefSeq" id="WP_009558197.1">
    <property type="nucleotide sequence ID" value="NZ_CALZ01000107.1"/>
</dbReference>
<keyword evidence="1" id="KW-0812">Transmembrane</keyword>
<reference evidence="2 3" key="1">
    <citation type="submission" date="2012-08" db="EMBL/GenBank/DDBJ databases">
        <title>Draft Genome Sequences of Lactobacillus equicursoris CIP 110162T, isolated from thoroughbred racehorse feces and Lactobacillus sp. CRBIP 24.137 isolated from urine of human.</title>
        <authorList>
            <person name="Cousin S."/>
            <person name="Loux V."/>
            <person name="Ma L."/>
            <person name="Creno S."/>
            <person name="Clermont D."/>
            <person name="Bizet C."/>
            <person name="Bouchier C."/>
        </authorList>
    </citation>
    <scope>NUCLEOTIDE SEQUENCE [LARGE SCALE GENOMIC DNA]</scope>
    <source>
        <strain evidence="2 3">66c</strain>
    </source>
</reference>
<feature type="transmembrane region" description="Helical" evidence="1">
    <location>
        <begin position="138"/>
        <end position="159"/>
    </location>
</feature>
<dbReference type="AlphaFoldDB" id="K0NS78"/>
<evidence type="ECO:0000313" key="3">
    <source>
        <dbReference type="Proteomes" id="UP000009325"/>
    </source>
</evidence>
<feature type="transmembrane region" description="Helical" evidence="1">
    <location>
        <begin position="106"/>
        <end position="126"/>
    </location>
</feature>
<name>K0NS78_9LACO</name>
<evidence type="ECO:0000256" key="1">
    <source>
        <dbReference type="SAM" id="Phobius"/>
    </source>
</evidence>
<feature type="transmembrane region" description="Helical" evidence="1">
    <location>
        <begin position="165"/>
        <end position="183"/>
    </location>
</feature>
<dbReference type="InterPro" id="IPR007563">
    <property type="entry name" value="DUF554"/>
</dbReference>
<accession>K0NS78</accession>